<keyword evidence="3" id="KW-1015">Disulfide bond</keyword>
<evidence type="ECO:0000259" key="4">
    <source>
        <dbReference type="Pfam" id="PF01826"/>
    </source>
</evidence>
<keyword evidence="2" id="KW-0722">Serine protease inhibitor</keyword>
<dbReference type="WBParaSite" id="PTRK_0001523600.1">
    <property type="protein sequence ID" value="PTRK_0001523600.1"/>
    <property type="gene ID" value="PTRK_0001523600"/>
</dbReference>
<protein>
    <submittedName>
        <fullName evidence="6">Zonadhesin</fullName>
    </submittedName>
</protein>
<evidence type="ECO:0000256" key="3">
    <source>
        <dbReference type="ARBA" id="ARBA00023157"/>
    </source>
</evidence>
<evidence type="ECO:0000313" key="6">
    <source>
        <dbReference type="WBParaSite" id="PTRK_0001523600.1"/>
    </source>
</evidence>
<dbReference type="InterPro" id="IPR051368">
    <property type="entry name" value="SerProtInhib-TIL_Domain"/>
</dbReference>
<dbReference type="InterPro" id="IPR002919">
    <property type="entry name" value="TIL_dom"/>
</dbReference>
<proteinExistence type="predicted"/>
<dbReference type="Proteomes" id="UP000038045">
    <property type="component" value="Unplaced"/>
</dbReference>
<organism evidence="5 6">
    <name type="scientific">Parastrongyloides trichosuri</name>
    <name type="common">Possum-specific nematode worm</name>
    <dbReference type="NCBI Taxonomy" id="131310"/>
    <lineage>
        <taxon>Eukaryota</taxon>
        <taxon>Metazoa</taxon>
        <taxon>Ecdysozoa</taxon>
        <taxon>Nematoda</taxon>
        <taxon>Chromadorea</taxon>
        <taxon>Rhabditida</taxon>
        <taxon>Tylenchina</taxon>
        <taxon>Panagrolaimomorpha</taxon>
        <taxon>Strongyloidoidea</taxon>
        <taxon>Strongyloididae</taxon>
        <taxon>Parastrongyloides</taxon>
    </lineage>
</organism>
<dbReference type="Gene3D" id="2.10.25.10">
    <property type="entry name" value="Laminin"/>
    <property type="match status" value="4"/>
</dbReference>
<feature type="domain" description="TIL" evidence="4">
    <location>
        <begin position="19"/>
        <end position="71"/>
    </location>
</feature>
<feature type="domain" description="TIL" evidence="4">
    <location>
        <begin position="353"/>
        <end position="405"/>
    </location>
</feature>
<dbReference type="STRING" id="131310.A0A0N5A0X8"/>
<dbReference type="GO" id="GO:0004867">
    <property type="term" value="F:serine-type endopeptidase inhibitor activity"/>
    <property type="evidence" value="ECO:0007669"/>
    <property type="project" value="UniProtKB-KW"/>
</dbReference>
<accession>A0A0N5A0X8</accession>
<dbReference type="PANTHER" id="PTHR23259:SF70">
    <property type="entry name" value="ACCESSORY GLAND PROTEIN ACP62F-RELATED"/>
    <property type="match status" value="1"/>
</dbReference>
<reference evidence="6" key="1">
    <citation type="submission" date="2017-02" db="UniProtKB">
        <authorList>
            <consortium name="WormBaseParasite"/>
        </authorList>
    </citation>
    <scope>IDENTIFICATION</scope>
</reference>
<dbReference type="SUPFAM" id="SSF57567">
    <property type="entry name" value="Serine protease inhibitors"/>
    <property type="match status" value="4"/>
</dbReference>
<dbReference type="AlphaFoldDB" id="A0A0N5A0X8"/>
<evidence type="ECO:0000313" key="5">
    <source>
        <dbReference type="Proteomes" id="UP000038045"/>
    </source>
</evidence>
<feature type="domain" description="TIL" evidence="4">
    <location>
        <begin position="285"/>
        <end position="337"/>
    </location>
</feature>
<evidence type="ECO:0000256" key="1">
    <source>
        <dbReference type="ARBA" id="ARBA00022690"/>
    </source>
</evidence>
<evidence type="ECO:0000256" key="2">
    <source>
        <dbReference type="ARBA" id="ARBA00022900"/>
    </source>
</evidence>
<keyword evidence="1" id="KW-0646">Protease inhibitor</keyword>
<name>A0A0N5A0X8_PARTI</name>
<dbReference type="Pfam" id="PF01826">
    <property type="entry name" value="TIL"/>
    <property type="match status" value="3"/>
</dbReference>
<dbReference type="PANTHER" id="PTHR23259">
    <property type="entry name" value="RIDDLE"/>
    <property type="match status" value="1"/>
</dbReference>
<dbReference type="InterPro" id="IPR036084">
    <property type="entry name" value="Ser_inhib-like_sf"/>
</dbReference>
<sequence>GFVLHKAQCIANTTCPKQCGEHMKWSVCPGNCEETCHGKPRFCDLSCGEQKCVCVDGYVKHKDKCIKKSRCPEKEKPSWCGKNEIYTFRKCEAYCNRGRIVKQCDFRRHLEYSCACKFGFIRSTFGSCIPYEKCARMPGYISHLAKFLKSYSEIISLIFLFFLENSYARNPCSGNLTATGANTLVCNKYCEKGLREVCSKKVDKKTSCQCTDAFAFDKKNKCRLITDCPATGANTLVCNKYCEKGLREVCSKKVDKKTSCQCTDAFAFDKKNKCRLITDCPKVKCKANEEFKKCPSQCPATCTDKNPKCNKACGTPACVCKKGYVLYKGKCTLSKKCPKVTTTKAPTTTVPECPENMKFDSCPSSCEETCLGKPELCTLECKEPGCVCKEGFVKYRKQCIKKKDCPLNTRTTTKAPVCGENMKFVSCPTSCEETCQG</sequence>
<keyword evidence="5" id="KW-1185">Reference proteome</keyword>
<dbReference type="CDD" id="cd19941">
    <property type="entry name" value="TIL"/>
    <property type="match status" value="3"/>
</dbReference>